<protein>
    <submittedName>
        <fullName evidence="1">Uncharacterized protein</fullName>
    </submittedName>
</protein>
<dbReference type="Proteomes" id="UP000292957">
    <property type="component" value="Unassembled WGS sequence"/>
</dbReference>
<sequence length="186" mass="20299">PVRDRSQTSRQRRARPSKYAFAFLVAHARIPEPLAPIWKPASRTLASSSLSVILTVVYLDVFPSASQSTASADASSYRCRTREPMPASRSHAYLCLYRRGYRATGTFERVPAPPMSLSLTLRVAGDLTREVCVALAISFVLPDWPAARRCLASNTSATQAAISLHPELAADSVDDEVCWSPVGTFS</sequence>
<feature type="non-terminal residue" evidence="1">
    <location>
        <position position="1"/>
    </location>
</feature>
<reference evidence="1" key="1">
    <citation type="submission" date="2019-01" db="EMBL/GenBank/DDBJ databases">
        <title>Draft genome sequences of three monokaryotic isolates of the white-rot basidiomycete fungus Dichomitus squalens.</title>
        <authorList>
            <consortium name="DOE Joint Genome Institute"/>
            <person name="Lopez S.C."/>
            <person name="Andreopoulos B."/>
            <person name="Pangilinan J."/>
            <person name="Lipzen A."/>
            <person name="Riley R."/>
            <person name="Ahrendt S."/>
            <person name="Ng V."/>
            <person name="Barry K."/>
            <person name="Daum C."/>
            <person name="Grigoriev I.V."/>
            <person name="Hilden K.S."/>
            <person name="Makela M.R."/>
            <person name="de Vries R.P."/>
        </authorList>
    </citation>
    <scope>NUCLEOTIDE SEQUENCE [LARGE SCALE GENOMIC DNA]</scope>
    <source>
        <strain evidence="1">OM18370.1</strain>
    </source>
</reference>
<dbReference type="AlphaFoldDB" id="A0A4Q9MNK4"/>
<proteinExistence type="predicted"/>
<dbReference type="EMBL" id="ML143426">
    <property type="protein sequence ID" value="TBU27962.1"/>
    <property type="molecule type" value="Genomic_DNA"/>
</dbReference>
<evidence type="ECO:0000313" key="1">
    <source>
        <dbReference type="EMBL" id="TBU27962.1"/>
    </source>
</evidence>
<name>A0A4Q9MNK4_9APHY</name>
<gene>
    <name evidence="1" type="ORF">BD311DRAFT_759274</name>
</gene>
<organism evidence="1">
    <name type="scientific">Dichomitus squalens</name>
    <dbReference type="NCBI Taxonomy" id="114155"/>
    <lineage>
        <taxon>Eukaryota</taxon>
        <taxon>Fungi</taxon>
        <taxon>Dikarya</taxon>
        <taxon>Basidiomycota</taxon>
        <taxon>Agaricomycotina</taxon>
        <taxon>Agaricomycetes</taxon>
        <taxon>Polyporales</taxon>
        <taxon>Polyporaceae</taxon>
        <taxon>Dichomitus</taxon>
    </lineage>
</organism>
<accession>A0A4Q9MNK4</accession>